<feature type="chain" id="PRO_5035476064" description="Secreted protein" evidence="1">
    <location>
        <begin position="20"/>
        <end position="195"/>
    </location>
</feature>
<evidence type="ECO:0008006" key="4">
    <source>
        <dbReference type="Google" id="ProtNLM"/>
    </source>
</evidence>
<reference evidence="2" key="1">
    <citation type="submission" date="2021-12" db="EMBL/GenBank/DDBJ databases">
        <authorList>
            <person name="Martin H S."/>
        </authorList>
    </citation>
    <scope>NUCLEOTIDE SEQUENCE</scope>
</reference>
<dbReference type="EMBL" id="OV170230">
    <property type="protein sequence ID" value="CAH0715853.1"/>
    <property type="molecule type" value="Genomic_DNA"/>
</dbReference>
<dbReference type="OrthoDB" id="6668707at2759"/>
<feature type="non-terminal residue" evidence="2">
    <location>
        <position position="195"/>
    </location>
</feature>
<dbReference type="AlphaFoldDB" id="A0A8J9V5N2"/>
<evidence type="ECO:0000313" key="2">
    <source>
        <dbReference type="EMBL" id="CAH0715853.1"/>
    </source>
</evidence>
<feature type="signal peptide" evidence="1">
    <location>
        <begin position="1"/>
        <end position="19"/>
    </location>
</feature>
<evidence type="ECO:0000256" key="1">
    <source>
        <dbReference type="SAM" id="SignalP"/>
    </source>
</evidence>
<name>A0A8J9V5N2_9NEOP</name>
<keyword evidence="1" id="KW-0732">Signal</keyword>
<keyword evidence="3" id="KW-1185">Reference proteome</keyword>
<sequence length="195" mass="21965">MTARVHGFLVLVAFATTHALVDEAVDVIKLGIEIGEEVLNSWDVISKPFNVSGGVELPFIRRKERQILARLDQITRAINRLELDIEKNGAIARLLAKRSGYSPRLELRLHEMADLLNRVSIADRQMREYMRIQQDLERSTLEDFAAWCVSHDAGALPSLLERVHALIVPPHKNLLGTSILQLLLDDLQVCCELGL</sequence>
<protein>
    <recommendedName>
        <fullName evidence="4">Secreted protein</fullName>
    </recommendedName>
</protein>
<dbReference type="Proteomes" id="UP000838878">
    <property type="component" value="Chromosome 10"/>
</dbReference>
<organism evidence="2 3">
    <name type="scientific">Brenthis ino</name>
    <name type="common">lesser marbled fritillary</name>
    <dbReference type="NCBI Taxonomy" id="405034"/>
    <lineage>
        <taxon>Eukaryota</taxon>
        <taxon>Metazoa</taxon>
        <taxon>Ecdysozoa</taxon>
        <taxon>Arthropoda</taxon>
        <taxon>Hexapoda</taxon>
        <taxon>Insecta</taxon>
        <taxon>Pterygota</taxon>
        <taxon>Neoptera</taxon>
        <taxon>Endopterygota</taxon>
        <taxon>Lepidoptera</taxon>
        <taxon>Glossata</taxon>
        <taxon>Ditrysia</taxon>
        <taxon>Papilionoidea</taxon>
        <taxon>Nymphalidae</taxon>
        <taxon>Heliconiinae</taxon>
        <taxon>Argynnini</taxon>
        <taxon>Brenthis</taxon>
    </lineage>
</organism>
<proteinExistence type="predicted"/>
<accession>A0A8J9V5N2</accession>
<evidence type="ECO:0000313" key="3">
    <source>
        <dbReference type="Proteomes" id="UP000838878"/>
    </source>
</evidence>
<gene>
    <name evidence="2" type="ORF">BINO364_LOCUS2719</name>
</gene>